<dbReference type="PANTHER" id="PTHR46268:SF15">
    <property type="entry name" value="UNIVERSAL STRESS PROTEIN HP_0031"/>
    <property type="match status" value="1"/>
</dbReference>
<proteinExistence type="inferred from homology"/>
<dbReference type="AlphaFoldDB" id="A0A4D7QEF7"/>
<sequence>MDCPFVARFQGVSPMKDIVVHLDGGPEEASRLSYAGLLATTFGAHLTGLFTSALPDIGLLASPDSAVAAAALFAELETEIRVRATDQAPRMASSLDALAQTSDLVRIDARMEDIVRDSLTTLRCSDLFIATSPYRSGVGALWDPLIEAALFGSGRGTLLVPPGRRAPDVLRGVLIAWRDTREAARAVAEAMPLITRASKVDVVLVDAEPDATASDLARYLDRHGATVTVEVVASDGRSVADAILTEARRLSSDLIVMGGYGHLRLREWVMGGTTLDVIQASTVPLLIAH</sequence>
<organism evidence="3 4">
    <name type="scientific">Phreatobacter aquaticus</name>
    <dbReference type="NCBI Taxonomy" id="2570229"/>
    <lineage>
        <taxon>Bacteria</taxon>
        <taxon>Pseudomonadati</taxon>
        <taxon>Pseudomonadota</taxon>
        <taxon>Alphaproteobacteria</taxon>
        <taxon>Hyphomicrobiales</taxon>
        <taxon>Phreatobacteraceae</taxon>
        <taxon>Phreatobacter</taxon>
    </lineage>
</organism>
<feature type="domain" description="UspA" evidence="2">
    <location>
        <begin position="208"/>
        <end position="288"/>
    </location>
</feature>
<evidence type="ECO:0000313" key="4">
    <source>
        <dbReference type="Proteomes" id="UP000298588"/>
    </source>
</evidence>
<dbReference type="Gene3D" id="3.40.50.12370">
    <property type="match status" value="1"/>
</dbReference>
<dbReference type="InterPro" id="IPR006015">
    <property type="entry name" value="Universal_stress_UspA"/>
</dbReference>
<dbReference type="SUPFAM" id="SSF52402">
    <property type="entry name" value="Adenine nucleotide alpha hydrolases-like"/>
    <property type="match status" value="2"/>
</dbReference>
<evidence type="ECO:0000313" key="3">
    <source>
        <dbReference type="EMBL" id="QCK84921.1"/>
    </source>
</evidence>
<dbReference type="OrthoDB" id="9804721at2"/>
<dbReference type="PANTHER" id="PTHR46268">
    <property type="entry name" value="STRESS RESPONSE PROTEIN NHAX"/>
    <property type="match status" value="1"/>
</dbReference>
<dbReference type="PRINTS" id="PR01438">
    <property type="entry name" value="UNVRSLSTRESS"/>
</dbReference>
<dbReference type="KEGG" id="paqt:E8L99_03565"/>
<dbReference type="EMBL" id="CP039865">
    <property type="protein sequence ID" value="QCK84921.1"/>
    <property type="molecule type" value="Genomic_DNA"/>
</dbReference>
<dbReference type="Pfam" id="PF00582">
    <property type="entry name" value="Usp"/>
    <property type="match status" value="1"/>
</dbReference>
<protein>
    <submittedName>
        <fullName evidence="3">Universal stress protein</fullName>
    </submittedName>
</protein>
<name>A0A4D7QEF7_9HYPH</name>
<accession>A0A4D7QEF7</accession>
<gene>
    <name evidence="3" type="ORF">E8L99_03565</name>
</gene>
<dbReference type="Proteomes" id="UP000298588">
    <property type="component" value="Chromosome"/>
</dbReference>
<evidence type="ECO:0000259" key="2">
    <source>
        <dbReference type="Pfam" id="PF00582"/>
    </source>
</evidence>
<dbReference type="InterPro" id="IPR006016">
    <property type="entry name" value="UspA"/>
</dbReference>
<comment type="similarity">
    <text evidence="1">Belongs to the universal stress protein A family.</text>
</comment>
<dbReference type="CDD" id="cd00293">
    <property type="entry name" value="USP-like"/>
    <property type="match status" value="1"/>
</dbReference>
<reference evidence="3 4" key="1">
    <citation type="submission" date="2019-04" db="EMBL/GenBank/DDBJ databases">
        <title>Phreatobacter aquaticus sp. nov.</title>
        <authorList>
            <person name="Choi A."/>
            <person name="Baek K."/>
        </authorList>
    </citation>
    <scope>NUCLEOTIDE SEQUENCE [LARGE SCALE GENOMIC DNA]</scope>
    <source>
        <strain evidence="3 4">NMCR1094</strain>
    </source>
</reference>
<evidence type="ECO:0000256" key="1">
    <source>
        <dbReference type="ARBA" id="ARBA00008791"/>
    </source>
</evidence>
<keyword evidence="4" id="KW-1185">Reference proteome</keyword>